<evidence type="ECO:0000256" key="4">
    <source>
        <dbReference type="ARBA" id="ARBA00022475"/>
    </source>
</evidence>
<dbReference type="SUPFAM" id="SSF103190">
    <property type="entry name" value="Sensory domain-like"/>
    <property type="match status" value="1"/>
</dbReference>
<evidence type="ECO:0000313" key="20">
    <source>
        <dbReference type="EMBL" id="MDF0601467.1"/>
    </source>
</evidence>
<keyword evidence="6" id="KW-0597">Phosphoprotein</keyword>
<dbReference type="SMART" id="SM00387">
    <property type="entry name" value="HATPase_c"/>
    <property type="match status" value="1"/>
</dbReference>
<evidence type="ECO:0000256" key="11">
    <source>
        <dbReference type="ARBA" id="ARBA00022840"/>
    </source>
</evidence>
<evidence type="ECO:0000256" key="17">
    <source>
        <dbReference type="SAM" id="Coils"/>
    </source>
</evidence>
<evidence type="ECO:0000256" key="16">
    <source>
        <dbReference type="ARBA" id="ARBA00073143"/>
    </source>
</evidence>
<evidence type="ECO:0000256" key="6">
    <source>
        <dbReference type="ARBA" id="ARBA00022553"/>
    </source>
</evidence>
<dbReference type="PANTHER" id="PTHR43065">
    <property type="entry name" value="SENSOR HISTIDINE KINASE"/>
    <property type="match status" value="1"/>
</dbReference>
<evidence type="ECO:0000256" key="13">
    <source>
        <dbReference type="ARBA" id="ARBA00023012"/>
    </source>
</evidence>
<dbReference type="InterPro" id="IPR004358">
    <property type="entry name" value="Sig_transdc_His_kin-like_C"/>
</dbReference>
<dbReference type="GO" id="GO:0005886">
    <property type="term" value="C:plasma membrane"/>
    <property type="evidence" value="ECO:0007669"/>
    <property type="project" value="UniProtKB-SubCell"/>
</dbReference>
<dbReference type="InterPro" id="IPR029151">
    <property type="entry name" value="Sensor-like_sf"/>
</dbReference>
<protein>
    <recommendedName>
        <fullName evidence="16">C4-dicarboxylate transport sensor protein DctB</fullName>
        <ecNumber evidence="3">2.7.13.3</ecNumber>
    </recommendedName>
</protein>
<keyword evidence="10" id="KW-0418">Kinase</keyword>
<dbReference type="SMART" id="SM00388">
    <property type="entry name" value="HisKA"/>
    <property type="match status" value="1"/>
</dbReference>
<sequence length="599" mass="63875">MRRLLRRRMAVLAGFLLAVAGFAAVIWWIAFAAALDQLEERGHADLSLAADRLTGQLRRVRDVAVLVADHPVLVPLVLGTGGDEAAADALLQAFADRSGAQRLWLADDTGRVLAASDPFAARHVGGSGAFRRAMDGALGLEHGVDADSAQRFFTYAAPVFSPEGPAAGAVMVRVNVDELEWNWPADPSPVIFTDARGVVFVSNRSDLTLSVRAAPPDGDMPDEVYVGAVLSPFPARAQRVVRGHDLWALEDSPYLPRYALHLTQPRPVIGMTAEILVNLAPALRLASLQAAVAAALCLAFGALLFYLAERRRALAERLDIEERANAALEARVAERTEALSAVNADLRREVGERREAEAALKRAQADLVQAGKLSALGQMSAGISHELNQPLMAIQSFADNGAVFVERGKPERAAENLTRIGELARRMGRIIRNLRAFARQERADVVDVDLVAVVDAALEISEAKAARAGVTVAWDRPEGPVMVRGGEVRLQQVVMNLVSNAVDAMDGAAERRLELSVAPGDPVVLTVRDTGPGIAEPEKIFDPFYTTKAVGQGEGMGLGLSISYGLVQSFGGAIRGRNHPDGGAVFRVELAPVGAEAAA</sequence>
<dbReference type="Gene3D" id="3.30.450.20">
    <property type="entry name" value="PAS domain"/>
    <property type="match status" value="2"/>
</dbReference>
<feature type="transmembrane region" description="Helical" evidence="18">
    <location>
        <begin position="288"/>
        <end position="308"/>
    </location>
</feature>
<dbReference type="InterPro" id="IPR017055">
    <property type="entry name" value="Sig_transdc_His_kinase_DctB"/>
</dbReference>
<evidence type="ECO:0000256" key="5">
    <source>
        <dbReference type="ARBA" id="ARBA00022519"/>
    </source>
</evidence>
<dbReference type="InterPro" id="IPR036890">
    <property type="entry name" value="HATPase_C_sf"/>
</dbReference>
<evidence type="ECO:0000256" key="3">
    <source>
        <dbReference type="ARBA" id="ARBA00012438"/>
    </source>
</evidence>
<dbReference type="FunFam" id="1.10.287.130:FF:000049">
    <property type="entry name" value="C4-dicarboxylate transport sensor protein DctB"/>
    <property type="match status" value="1"/>
</dbReference>
<dbReference type="Pfam" id="PF02518">
    <property type="entry name" value="HATPase_c"/>
    <property type="match status" value="1"/>
</dbReference>
<comment type="caution">
    <text evidence="20">The sequence shown here is derived from an EMBL/GenBank/DDBJ whole genome shotgun (WGS) entry which is preliminary data.</text>
</comment>
<evidence type="ECO:0000256" key="7">
    <source>
        <dbReference type="ARBA" id="ARBA00022679"/>
    </source>
</evidence>
<keyword evidence="17" id="KW-0175">Coiled coil</keyword>
<dbReference type="PANTHER" id="PTHR43065:SF46">
    <property type="entry name" value="C4-DICARBOXYLATE TRANSPORT SENSOR PROTEIN DCTB"/>
    <property type="match status" value="1"/>
</dbReference>
<evidence type="ECO:0000256" key="15">
    <source>
        <dbReference type="ARBA" id="ARBA00059004"/>
    </source>
</evidence>
<keyword evidence="12 18" id="KW-1133">Transmembrane helix</keyword>
<organism evidence="20 21">
    <name type="scientific">Psychromarinibacter sediminicola</name>
    <dbReference type="NCBI Taxonomy" id="3033385"/>
    <lineage>
        <taxon>Bacteria</taxon>
        <taxon>Pseudomonadati</taxon>
        <taxon>Pseudomonadota</taxon>
        <taxon>Alphaproteobacteria</taxon>
        <taxon>Rhodobacterales</taxon>
        <taxon>Paracoccaceae</taxon>
        <taxon>Psychromarinibacter</taxon>
    </lineage>
</organism>
<dbReference type="InterPro" id="IPR003594">
    <property type="entry name" value="HATPase_dom"/>
</dbReference>
<proteinExistence type="predicted"/>
<dbReference type="EC" id="2.7.13.3" evidence="3"/>
<dbReference type="SUPFAM" id="SSF55874">
    <property type="entry name" value="ATPase domain of HSP90 chaperone/DNA topoisomerase II/histidine kinase"/>
    <property type="match status" value="1"/>
</dbReference>
<dbReference type="CDD" id="cd00082">
    <property type="entry name" value="HisKA"/>
    <property type="match status" value="1"/>
</dbReference>
<dbReference type="Pfam" id="PF00512">
    <property type="entry name" value="HisKA"/>
    <property type="match status" value="1"/>
</dbReference>
<evidence type="ECO:0000256" key="12">
    <source>
        <dbReference type="ARBA" id="ARBA00022989"/>
    </source>
</evidence>
<evidence type="ECO:0000259" key="19">
    <source>
        <dbReference type="PROSITE" id="PS50109"/>
    </source>
</evidence>
<dbReference type="GO" id="GO:0005524">
    <property type="term" value="F:ATP binding"/>
    <property type="evidence" value="ECO:0007669"/>
    <property type="project" value="UniProtKB-KW"/>
</dbReference>
<dbReference type="PIRSF" id="PIRSF036431">
    <property type="entry name" value="STHK_DctB"/>
    <property type="match status" value="1"/>
</dbReference>
<evidence type="ECO:0000256" key="9">
    <source>
        <dbReference type="ARBA" id="ARBA00022741"/>
    </source>
</evidence>
<keyword evidence="7" id="KW-0808">Transferase</keyword>
<dbReference type="InterPro" id="IPR005467">
    <property type="entry name" value="His_kinase_dom"/>
</dbReference>
<dbReference type="Gene3D" id="1.10.287.130">
    <property type="match status" value="1"/>
</dbReference>
<dbReference type="EMBL" id="JARGYC010000028">
    <property type="protein sequence ID" value="MDF0601467.1"/>
    <property type="molecule type" value="Genomic_DNA"/>
</dbReference>
<evidence type="ECO:0000313" key="21">
    <source>
        <dbReference type="Proteomes" id="UP001220964"/>
    </source>
</evidence>
<comment type="subcellular location">
    <subcellularLocation>
        <location evidence="2">Cell inner membrane</location>
        <topology evidence="2">Multi-pass membrane protein</topology>
    </subcellularLocation>
</comment>
<dbReference type="InterPro" id="IPR036097">
    <property type="entry name" value="HisK_dim/P_sf"/>
</dbReference>
<dbReference type="GO" id="GO:0000155">
    <property type="term" value="F:phosphorelay sensor kinase activity"/>
    <property type="evidence" value="ECO:0007669"/>
    <property type="project" value="InterPro"/>
</dbReference>
<evidence type="ECO:0000256" key="10">
    <source>
        <dbReference type="ARBA" id="ARBA00022777"/>
    </source>
</evidence>
<dbReference type="SUPFAM" id="SSF47384">
    <property type="entry name" value="Homodimeric domain of signal transducing histidine kinase"/>
    <property type="match status" value="1"/>
</dbReference>
<gene>
    <name evidence="20" type="ORF">P1J78_12045</name>
</gene>
<keyword evidence="11 20" id="KW-0067">ATP-binding</keyword>
<dbReference type="RefSeq" id="WP_275567608.1">
    <property type="nucleotide sequence ID" value="NZ_JARGYC010000028.1"/>
</dbReference>
<dbReference type="PRINTS" id="PR00344">
    <property type="entry name" value="BCTRLSENSOR"/>
</dbReference>
<dbReference type="InterPro" id="IPR003661">
    <property type="entry name" value="HisK_dim/P_dom"/>
</dbReference>
<feature type="domain" description="Histidine kinase" evidence="19">
    <location>
        <begin position="382"/>
        <end position="594"/>
    </location>
</feature>
<evidence type="ECO:0000256" key="18">
    <source>
        <dbReference type="SAM" id="Phobius"/>
    </source>
</evidence>
<evidence type="ECO:0000256" key="8">
    <source>
        <dbReference type="ARBA" id="ARBA00022692"/>
    </source>
</evidence>
<name>A0AAE3NSW4_9RHOB</name>
<keyword evidence="13" id="KW-0902">Two-component regulatory system</keyword>
<keyword evidence="4" id="KW-1003">Cell membrane</keyword>
<evidence type="ECO:0000256" key="2">
    <source>
        <dbReference type="ARBA" id="ARBA00004429"/>
    </source>
</evidence>
<reference evidence="20" key="1">
    <citation type="submission" date="2023-03" db="EMBL/GenBank/DDBJ databases">
        <title>Multiphase analysis and comparison of six strains from genera Psychromarinibacter, Lutimaribacter, and Maritimibacter, including a novel species: Psychromarinibacter sediminicola sp. nov.</title>
        <authorList>
            <person name="Wang Y.-H."/>
            <person name="Ye M.-Q."/>
            <person name="Du Z.-J."/>
        </authorList>
    </citation>
    <scope>NUCLEOTIDE SEQUENCE</scope>
    <source>
        <strain evidence="20">C21-152</strain>
    </source>
</reference>
<keyword evidence="21" id="KW-1185">Reference proteome</keyword>
<dbReference type="Gene3D" id="3.30.565.10">
    <property type="entry name" value="Histidine kinase-like ATPase, C-terminal domain"/>
    <property type="match status" value="1"/>
</dbReference>
<dbReference type="AlphaFoldDB" id="A0AAE3NSW4"/>
<evidence type="ECO:0000256" key="14">
    <source>
        <dbReference type="ARBA" id="ARBA00023136"/>
    </source>
</evidence>
<comment type="catalytic activity">
    <reaction evidence="1">
        <text>ATP + protein L-histidine = ADP + protein N-phospho-L-histidine.</text>
        <dbReference type="EC" id="2.7.13.3"/>
    </reaction>
</comment>
<feature type="coiled-coil region" evidence="17">
    <location>
        <begin position="311"/>
        <end position="373"/>
    </location>
</feature>
<keyword evidence="14 18" id="KW-0472">Membrane</keyword>
<keyword evidence="8 18" id="KW-0812">Transmembrane</keyword>
<dbReference type="Proteomes" id="UP001220964">
    <property type="component" value="Unassembled WGS sequence"/>
</dbReference>
<keyword evidence="5" id="KW-0997">Cell inner membrane</keyword>
<accession>A0AAE3NSW4</accession>
<evidence type="ECO:0000256" key="1">
    <source>
        <dbReference type="ARBA" id="ARBA00000085"/>
    </source>
</evidence>
<keyword evidence="9" id="KW-0547">Nucleotide-binding</keyword>
<comment type="function">
    <text evidence="15">Member of the two-component regulatory system DctB/DctD involved in the transport of C4-dicarboxylates. DctB functions as a membrane-associated protein kinase that phosphorylates DctD in response to environmental signals.</text>
</comment>
<dbReference type="PROSITE" id="PS50109">
    <property type="entry name" value="HIS_KIN"/>
    <property type="match status" value="1"/>
</dbReference>